<protein>
    <submittedName>
        <fullName evidence="4">Pentatricopeptide repeat-containing protein</fullName>
    </submittedName>
</protein>
<dbReference type="AlphaFoldDB" id="A0A7J6V7W9"/>
<dbReference type="InterPro" id="IPR002885">
    <property type="entry name" value="PPR_rpt"/>
</dbReference>
<organism evidence="4 5">
    <name type="scientific">Thalictrum thalictroides</name>
    <name type="common">Rue-anemone</name>
    <name type="synonym">Anemone thalictroides</name>
    <dbReference type="NCBI Taxonomy" id="46969"/>
    <lineage>
        <taxon>Eukaryota</taxon>
        <taxon>Viridiplantae</taxon>
        <taxon>Streptophyta</taxon>
        <taxon>Embryophyta</taxon>
        <taxon>Tracheophyta</taxon>
        <taxon>Spermatophyta</taxon>
        <taxon>Magnoliopsida</taxon>
        <taxon>Ranunculales</taxon>
        <taxon>Ranunculaceae</taxon>
        <taxon>Thalictroideae</taxon>
        <taxon>Thalictrum</taxon>
    </lineage>
</organism>
<dbReference type="InterPro" id="IPR011990">
    <property type="entry name" value="TPR-like_helical_dom_sf"/>
</dbReference>
<gene>
    <name evidence="4" type="ORF">FRX31_029205</name>
</gene>
<evidence type="ECO:0000256" key="2">
    <source>
        <dbReference type="ARBA" id="ARBA00022737"/>
    </source>
</evidence>
<reference evidence="4 5" key="1">
    <citation type="submission" date="2020-06" db="EMBL/GenBank/DDBJ databases">
        <title>Transcriptomic and genomic resources for Thalictrum thalictroides and T. hernandezii: Facilitating candidate gene discovery in an emerging model plant lineage.</title>
        <authorList>
            <person name="Arias T."/>
            <person name="Riano-Pachon D.M."/>
            <person name="Di Stilio V.S."/>
        </authorList>
    </citation>
    <scope>NUCLEOTIDE SEQUENCE [LARGE SCALE GENOMIC DNA]</scope>
    <source>
        <strain evidence="5">cv. WT478/WT964</strain>
        <tissue evidence="4">Leaves</tissue>
    </source>
</reference>
<proteinExistence type="inferred from homology"/>
<evidence type="ECO:0000256" key="1">
    <source>
        <dbReference type="ARBA" id="ARBA00007626"/>
    </source>
</evidence>
<dbReference type="OrthoDB" id="185373at2759"/>
<name>A0A7J6V7W9_THATH</name>
<dbReference type="Gene3D" id="1.25.40.10">
    <property type="entry name" value="Tetratricopeptide repeat domain"/>
    <property type="match status" value="2"/>
</dbReference>
<accession>A0A7J6V7W9</accession>
<dbReference type="InterPro" id="IPR050667">
    <property type="entry name" value="PPR-containing_protein"/>
</dbReference>
<keyword evidence="2" id="KW-0677">Repeat</keyword>
<feature type="repeat" description="PPR" evidence="3">
    <location>
        <begin position="67"/>
        <end position="102"/>
    </location>
</feature>
<dbReference type="NCBIfam" id="TIGR00756">
    <property type="entry name" value="PPR"/>
    <property type="match status" value="1"/>
</dbReference>
<dbReference type="Proteomes" id="UP000554482">
    <property type="component" value="Unassembled WGS sequence"/>
</dbReference>
<dbReference type="Pfam" id="PF01535">
    <property type="entry name" value="PPR"/>
    <property type="match status" value="2"/>
</dbReference>
<dbReference type="PANTHER" id="PTHR47939:SF1">
    <property type="entry name" value="OS04G0684500 PROTEIN"/>
    <property type="match status" value="1"/>
</dbReference>
<evidence type="ECO:0000313" key="4">
    <source>
        <dbReference type="EMBL" id="KAF5181209.1"/>
    </source>
</evidence>
<evidence type="ECO:0000313" key="5">
    <source>
        <dbReference type="Proteomes" id="UP000554482"/>
    </source>
</evidence>
<dbReference type="PANTHER" id="PTHR47939">
    <property type="entry name" value="MEMBRANE-ASSOCIATED SALT-INDUCIBLE PROTEIN-LIKE"/>
    <property type="match status" value="1"/>
</dbReference>
<dbReference type="Pfam" id="PF13041">
    <property type="entry name" value="PPR_2"/>
    <property type="match status" value="1"/>
</dbReference>
<dbReference type="EMBL" id="JABWDY010036451">
    <property type="protein sequence ID" value="KAF5181209.1"/>
    <property type="molecule type" value="Genomic_DNA"/>
</dbReference>
<comment type="caution">
    <text evidence="4">The sequence shown here is derived from an EMBL/GenBank/DDBJ whole genome shotgun (WGS) entry which is preliminary data.</text>
</comment>
<sequence>MNKTSLSLPEIRSFRRQHDIYRITVDRLASAERFSSIEEILQHQKKYDSITSEGFAVRLICLYGKADVVTYNIVIQALCEMGWSFDSADYMLAEMESNGVKPNVITFNTIMHKLYDNGQFLRCNGNLDEAKKMYDCILKDGVLLSQSPFRMLIRCCYENGDLDLALKLCEENMSVNFDIGSDILQLVVDGLVKRSRVEEAERLVNATSNMYDLKLKMPSVDE</sequence>
<evidence type="ECO:0000256" key="3">
    <source>
        <dbReference type="PROSITE-ProRule" id="PRU00708"/>
    </source>
</evidence>
<keyword evidence="5" id="KW-1185">Reference proteome</keyword>
<dbReference type="PROSITE" id="PS51375">
    <property type="entry name" value="PPR"/>
    <property type="match status" value="1"/>
</dbReference>
<comment type="similarity">
    <text evidence="1">Belongs to the PPR family. P subfamily.</text>
</comment>